<accession>A0A699WG74</accession>
<sequence>EEEEVSFDTIPRTPEDSEKESDDEEEQE</sequence>
<protein>
    <submittedName>
        <fullName evidence="2">Uncharacterized protein</fullName>
    </submittedName>
</protein>
<feature type="compositionally biased region" description="Acidic residues" evidence="1">
    <location>
        <begin position="17"/>
        <end position="28"/>
    </location>
</feature>
<gene>
    <name evidence="2" type="ORF">Tci_917259</name>
</gene>
<dbReference type="AlphaFoldDB" id="A0A699WG74"/>
<organism evidence="2">
    <name type="scientific">Tanacetum cinerariifolium</name>
    <name type="common">Dalmatian daisy</name>
    <name type="synonym">Chrysanthemum cinerariifolium</name>
    <dbReference type="NCBI Taxonomy" id="118510"/>
    <lineage>
        <taxon>Eukaryota</taxon>
        <taxon>Viridiplantae</taxon>
        <taxon>Streptophyta</taxon>
        <taxon>Embryophyta</taxon>
        <taxon>Tracheophyta</taxon>
        <taxon>Spermatophyta</taxon>
        <taxon>Magnoliopsida</taxon>
        <taxon>eudicotyledons</taxon>
        <taxon>Gunneridae</taxon>
        <taxon>Pentapetalae</taxon>
        <taxon>asterids</taxon>
        <taxon>campanulids</taxon>
        <taxon>Asterales</taxon>
        <taxon>Asteraceae</taxon>
        <taxon>Asteroideae</taxon>
        <taxon>Anthemideae</taxon>
        <taxon>Anthemidinae</taxon>
        <taxon>Tanacetum</taxon>
    </lineage>
</organism>
<proteinExistence type="predicted"/>
<name>A0A699WG74_TANCI</name>
<feature type="region of interest" description="Disordered" evidence="1">
    <location>
        <begin position="1"/>
        <end position="28"/>
    </location>
</feature>
<reference evidence="2" key="1">
    <citation type="journal article" date="2019" name="Sci. Rep.">
        <title>Draft genome of Tanacetum cinerariifolium, the natural source of mosquito coil.</title>
        <authorList>
            <person name="Yamashiro T."/>
            <person name="Shiraishi A."/>
            <person name="Satake H."/>
            <person name="Nakayama K."/>
        </authorList>
    </citation>
    <scope>NUCLEOTIDE SEQUENCE</scope>
</reference>
<dbReference type="EMBL" id="BKCJ011644781">
    <property type="protein sequence ID" value="GFD45290.1"/>
    <property type="molecule type" value="Genomic_DNA"/>
</dbReference>
<feature type="non-terminal residue" evidence="2">
    <location>
        <position position="1"/>
    </location>
</feature>
<evidence type="ECO:0000256" key="1">
    <source>
        <dbReference type="SAM" id="MobiDB-lite"/>
    </source>
</evidence>
<comment type="caution">
    <text evidence="2">The sequence shown here is derived from an EMBL/GenBank/DDBJ whole genome shotgun (WGS) entry which is preliminary data.</text>
</comment>
<evidence type="ECO:0000313" key="2">
    <source>
        <dbReference type="EMBL" id="GFD45290.1"/>
    </source>
</evidence>